<proteinExistence type="inferred from homology"/>
<dbReference type="GO" id="GO:0106026">
    <property type="term" value="F:Gly-tRNA(Ala) deacylase activity"/>
    <property type="evidence" value="ECO:0007669"/>
    <property type="project" value="UniProtKB-UniRule"/>
</dbReference>
<dbReference type="PANTHER" id="PTHR10472:SF5">
    <property type="entry name" value="D-AMINOACYL-TRNA DEACYLASE 1"/>
    <property type="match status" value="1"/>
</dbReference>
<protein>
    <recommendedName>
        <fullName evidence="2">D-aminoacyl-tRNA deacylase</fullName>
        <shortName evidence="2">DTD</shortName>
        <ecNumber evidence="2">3.1.1.96</ecNumber>
    </recommendedName>
    <alternativeName>
        <fullName evidence="2">Gly-tRNA(Ala) deacylase</fullName>
        <ecNumber evidence="2">3.1.1.-</ecNumber>
    </alternativeName>
</protein>
<keyword evidence="2" id="KW-0378">Hydrolase</keyword>
<dbReference type="EC" id="3.1.1.-" evidence="2"/>
<dbReference type="GO" id="GO:0000049">
    <property type="term" value="F:tRNA binding"/>
    <property type="evidence" value="ECO:0007669"/>
    <property type="project" value="UniProtKB-UniRule"/>
</dbReference>
<evidence type="ECO:0000313" key="4">
    <source>
        <dbReference type="Proteomes" id="UP000261011"/>
    </source>
</evidence>
<comment type="subunit">
    <text evidence="2">Homodimer.</text>
</comment>
<dbReference type="InterPro" id="IPR003732">
    <property type="entry name" value="Daa-tRNA_deacyls_DTD"/>
</dbReference>
<keyword evidence="4" id="KW-1185">Reference proteome</keyword>
<dbReference type="EC" id="3.1.1.96" evidence="2"/>
<dbReference type="Gene3D" id="3.50.80.10">
    <property type="entry name" value="D-tyrosyl-tRNA(Tyr) deacylase"/>
    <property type="match status" value="1"/>
</dbReference>
<comment type="caution">
    <text evidence="3">The sequence shown here is derived from an EMBL/GenBank/DDBJ whole genome shotgun (WGS) entry which is preliminary data.</text>
</comment>
<comment type="similarity">
    <text evidence="1 2">Belongs to the DTD family.</text>
</comment>
<dbReference type="RefSeq" id="WP_117521595.1">
    <property type="nucleotide sequence ID" value="NZ_AP031484.1"/>
</dbReference>
<feature type="short sequence motif" description="Gly-cisPro motif, important for rejection of L-amino acids" evidence="2">
    <location>
        <begin position="137"/>
        <end position="138"/>
    </location>
</feature>
<dbReference type="InterPro" id="IPR023509">
    <property type="entry name" value="DTD-like_sf"/>
</dbReference>
<evidence type="ECO:0000256" key="1">
    <source>
        <dbReference type="ARBA" id="ARBA00009673"/>
    </source>
</evidence>
<dbReference type="OrthoDB" id="9801395at2"/>
<dbReference type="FunFam" id="3.50.80.10:FF:000001">
    <property type="entry name" value="D-aminoacyl-tRNA deacylase"/>
    <property type="match status" value="1"/>
</dbReference>
<accession>A0A3E2TIN3</accession>
<dbReference type="GO" id="GO:0019478">
    <property type="term" value="P:D-amino acid catabolic process"/>
    <property type="evidence" value="ECO:0007669"/>
    <property type="project" value="UniProtKB-UniRule"/>
</dbReference>
<dbReference type="SUPFAM" id="SSF69500">
    <property type="entry name" value="DTD-like"/>
    <property type="match status" value="1"/>
</dbReference>
<dbReference type="HAMAP" id="MF_00518">
    <property type="entry name" value="Deacylase_Dtd"/>
    <property type="match status" value="1"/>
</dbReference>
<reference evidence="3 4" key="1">
    <citation type="submission" date="2018-08" db="EMBL/GenBank/DDBJ databases">
        <title>A genome reference for cultivated species of the human gut microbiota.</title>
        <authorList>
            <person name="Zou Y."/>
            <person name="Xue W."/>
            <person name="Luo G."/>
        </authorList>
    </citation>
    <scope>NUCLEOTIDE SEQUENCE [LARGE SCALE GENOMIC DNA]</scope>
    <source>
        <strain evidence="3 4">OF01-3</strain>
    </source>
</reference>
<dbReference type="Pfam" id="PF02580">
    <property type="entry name" value="Tyr_Deacylase"/>
    <property type="match status" value="1"/>
</dbReference>
<comment type="function">
    <text evidence="2">An aminoacyl-tRNA editing enzyme that deacylates mischarged D-aminoacyl-tRNAs. Also deacylates mischarged glycyl-tRNA(Ala), protecting cells against glycine mischarging by AlaRS. Acts via tRNA-based rather than protein-based catalysis; rejects L-amino acids rather than detecting D-amino acids in the active site. By recycling D-aminoacyl-tRNA to D-amino acids and free tRNA molecules, this enzyme counteracts the toxicity associated with the formation of D-aminoacyl-tRNA entities in vivo and helps enforce protein L-homochirality.</text>
</comment>
<name>A0A3E2TIN3_9FIRM</name>
<dbReference type="PANTHER" id="PTHR10472">
    <property type="entry name" value="D-TYROSYL-TRNA TYR DEACYLASE"/>
    <property type="match status" value="1"/>
</dbReference>
<comment type="domain">
    <text evidence="2">A Gly-cisPro motif from one monomer fits into the active site of the other monomer to allow specific chiral rejection of L-amino acids.</text>
</comment>
<dbReference type="EMBL" id="QVEU01000003">
    <property type="protein sequence ID" value="RGB76528.1"/>
    <property type="molecule type" value="Genomic_DNA"/>
</dbReference>
<keyword evidence="2" id="KW-0694">RNA-binding</keyword>
<evidence type="ECO:0000256" key="2">
    <source>
        <dbReference type="HAMAP-Rule" id="MF_00518"/>
    </source>
</evidence>
<dbReference type="GO" id="GO:0051500">
    <property type="term" value="F:D-tyrosyl-tRNA(Tyr) deacylase activity"/>
    <property type="evidence" value="ECO:0007669"/>
    <property type="project" value="TreeGrafter"/>
</dbReference>
<comment type="subcellular location">
    <subcellularLocation>
        <location evidence="2">Cytoplasm</location>
    </subcellularLocation>
</comment>
<keyword evidence="2" id="KW-0963">Cytoplasm</keyword>
<dbReference type="AlphaFoldDB" id="A0A3E2TIN3"/>
<sequence>MRAVIQKVTKSNVVVDNEEISNIDQGLLVLLAVKENDDKDDLAYIKKKIEKLRIFEDNEGKMNLSIEEVGGEILLVSQFTLYGDVRKGNRPSFIDSAKPDKANEFYEILKEELIADGFSVKTGKFQTHMEVSLTNDGPCTIILDSERIL</sequence>
<organism evidence="3 4">
    <name type="scientific">Anaerococcus nagyae</name>
    <dbReference type="NCBI Taxonomy" id="1755241"/>
    <lineage>
        <taxon>Bacteria</taxon>
        <taxon>Bacillati</taxon>
        <taxon>Bacillota</taxon>
        <taxon>Tissierellia</taxon>
        <taxon>Tissierellales</taxon>
        <taxon>Peptoniphilaceae</taxon>
        <taxon>Anaerococcus</taxon>
    </lineage>
</organism>
<keyword evidence="2" id="KW-0820">tRNA-binding</keyword>
<dbReference type="Proteomes" id="UP000261011">
    <property type="component" value="Unassembled WGS sequence"/>
</dbReference>
<comment type="catalytic activity">
    <reaction evidence="2">
        <text>glycyl-tRNA(Ala) + H2O = tRNA(Ala) + glycine + H(+)</text>
        <dbReference type="Rhea" id="RHEA:53744"/>
        <dbReference type="Rhea" id="RHEA-COMP:9657"/>
        <dbReference type="Rhea" id="RHEA-COMP:13640"/>
        <dbReference type="ChEBI" id="CHEBI:15377"/>
        <dbReference type="ChEBI" id="CHEBI:15378"/>
        <dbReference type="ChEBI" id="CHEBI:57305"/>
        <dbReference type="ChEBI" id="CHEBI:78442"/>
        <dbReference type="ChEBI" id="CHEBI:78522"/>
    </reaction>
</comment>
<comment type="catalytic activity">
    <reaction evidence="2">
        <text>a D-aminoacyl-tRNA + H2O = a tRNA + a D-alpha-amino acid + H(+)</text>
        <dbReference type="Rhea" id="RHEA:13953"/>
        <dbReference type="Rhea" id="RHEA-COMP:10123"/>
        <dbReference type="Rhea" id="RHEA-COMP:10124"/>
        <dbReference type="ChEBI" id="CHEBI:15377"/>
        <dbReference type="ChEBI" id="CHEBI:15378"/>
        <dbReference type="ChEBI" id="CHEBI:59871"/>
        <dbReference type="ChEBI" id="CHEBI:78442"/>
        <dbReference type="ChEBI" id="CHEBI:79333"/>
        <dbReference type="EC" id="3.1.1.96"/>
    </reaction>
</comment>
<dbReference type="GO" id="GO:0005737">
    <property type="term" value="C:cytoplasm"/>
    <property type="evidence" value="ECO:0007669"/>
    <property type="project" value="UniProtKB-SubCell"/>
</dbReference>
<gene>
    <name evidence="2" type="primary">dtd</name>
    <name evidence="3" type="ORF">DXA39_05000</name>
</gene>
<dbReference type="GO" id="GO:0043908">
    <property type="term" value="F:Ser(Gly)-tRNA(Ala) hydrolase activity"/>
    <property type="evidence" value="ECO:0007669"/>
    <property type="project" value="UniProtKB-UniRule"/>
</dbReference>
<dbReference type="NCBIfam" id="TIGR00256">
    <property type="entry name" value="D-aminoacyl-tRNA deacylase"/>
    <property type="match status" value="1"/>
</dbReference>
<evidence type="ECO:0000313" key="3">
    <source>
        <dbReference type="EMBL" id="RGB76528.1"/>
    </source>
</evidence>